<dbReference type="InParanoid" id="G9MLU1"/>
<evidence type="ECO:0000313" key="3">
    <source>
        <dbReference type="EMBL" id="EHK24315.1"/>
    </source>
</evidence>
<dbReference type="VEuPathDB" id="FungiDB:TRIVIDRAFT_61114"/>
<evidence type="ECO:0000256" key="2">
    <source>
        <dbReference type="SAM" id="SignalP"/>
    </source>
</evidence>
<dbReference type="HOGENOM" id="CLU_1057922_0_0_1"/>
<name>G9MLU1_HYPVG</name>
<dbReference type="EMBL" id="ABDF02000004">
    <property type="protein sequence ID" value="EHK24315.1"/>
    <property type="molecule type" value="Genomic_DNA"/>
</dbReference>
<feature type="region of interest" description="Disordered" evidence="1">
    <location>
        <begin position="103"/>
        <end position="151"/>
    </location>
</feature>
<feature type="compositionally biased region" description="Basic and acidic residues" evidence="1">
    <location>
        <begin position="116"/>
        <end position="145"/>
    </location>
</feature>
<dbReference type="GeneID" id="25796181"/>
<reference evidence="3 4" key="1">
    <citation type="journal article" date="2011" name="Genome Biol.">
        <title>Comparative genome sequence analysis underscores mycoparasitism as the ancestral life style of Trichoderma.</title>
        <authorList>
            <person name="Kubicek C.P."/>
            <person name="Herrera-Estrella A."/>
            <person name="Seidl-Seiboth V."/>
            <person name="Martinez D.A."/>
            <person name="Druzhinina I.S."/>
            <person name="Thon M."/>
            <person name="Zeilinger S."/>
            <person name="Casas-Flores S."/>
            <person name="Horwitz B.A."/>
            <person name="Mukherjee P.K."/>
            <person name="Mukherjee M."/>
            <person name="Kredics L."/>
            <person name="Alcaraz L.D."/>
            <person name="Aerts A."/>
            <person name="Antal Z."/>
            <person name="Atanasova L."/>
            <person name="Cervantes-Badillo M.G."/>
            <person name="Challacombe J."/>
            <person name="Chertkov O."/>
            <person name="McCluskey K."/>
            <person name="Coulpier F."/>
            <person name="Deshpande N."/>
            <person name="von Doehren H."/>
            <person name="Ebbole D.J."/>
            <person name="Esquivel-Naranjo E.U."/>
            <person name="Fekete E."/>
            <person name="Flipphi M."/>
            <person name="Glaser F."/>
            <person name="Gomez-Rodriguez E.Y."/>
            <person name="Gruber S."/>
            <person name="Han C."/>
            <person name="Henrissat B."/>
            <person name="Hermosa R."/>
            <person name="Hernandez-Onate M."/>
            <person name="Karaffa L."/>
            <person name="Kosti I."/>
            <person name="Le Crom S."/>
            <person name="Lindquist E."/>
            <person name="Lucas S."/>
            <person name="Luebeck M."/>
            <person name="Luebeck P.S."/>
            <person name="Margeot A."/>
            <person name="Metz B."/>
            <person name="Misra M."/>
            <person name="Nevalainen H."/>
            <person name="Omann M."/>
            <person name="Packer N."/>
            <person name="Perrone G."/>
            <person name="Uresti-Rivera E.E."/>
            <person name="Salamov A."/>
            <person name="Schmoll M."/>
            <person name="Seiboth B."/>
            <person name="Shapiro H."/>
            <person name="Sukno S."/>
            <person name="Tamayo-Ramos J.A."/>
            <person name="Tisch D."/>
            <person name="Wiest A."/>
            <person name="Wilkinson H.H."/>
            <person name="Zhang M."/>
            <person name="Coutinho P.M."/>
            <person name="Kenerley C.M."/>
            <person name="Monte E."/>
            <person name="Baker S.E."/>
            <person name="Grigoriev I.V."/>
        </authorList>
    </citation>
    <scope>NUCLEOTIDE SEQUENCE [LARGE SCALE GENOMIC DNA]</scope>
    <source>
        <strain evidence="4">Gv29-8 / FGSC 10586</strain>
    </source>
</reference>
<accession>G9MLU1</accession>
<keyword evidence="4" id="KW-1185">Reference proteome</keyword>
<evidence type="ECO:0000256" key="1">
    <source>
        <dbReference type="SAM" id="MobiDB-lite"/>
    </source>
</evidence>
<comment type="caution">
    <text evidence="3">The sequence shown here is derived from an EMBL/GenBank/DDBJ whole genome shotgun (WGS) entry which is preliminary data.</text>
</comment>
<feature type="chain" id="PRO_5003524040" evidence="2">
    <location>
        <begin position="22"/>
        <end position="263"/>
    </location>
</feature>
<protein>
    <submittedName>
        <fullName evidence="3">Uncharacterized protein</fullName>
    </submittedName>
</protein>
<keyword evidence="2" id="KW-0732">Signal</keyword>
<feature type="signal peptide" evidence="2">
    <location>
        <begin position="1"/>
        <end position="21"/>
    </location>
</feature>
<dbReference type="PROSITE" id="PS51257">
    <property type="entry name" value="PROKAR_LIPOPROTEIN"/>
    <property type="match status" value="1"/>
</dbReference>
<dbReference type="RefSeq" id="XP_013958527.1">
    <property type="nucleotide sequence ID" value="XM_014103052.1"/>
</dbReference>
<evidence type="ECO:0000313" key="4">
    <source>
        <dbReference type="Proteomes" id="UP000007115"/>
    </source>
</evidence>
<gene>
    <name evidence="3" type="ORF">TRIVIDRAFT_61114</name>
</gene>
<dbReference type="AlphaFoldDB" id="G9MLU1"/>
<sequence length="263" mass="29124">MSKDCLRRFSLSLSLFSSSSSSLIACCYQFSQTETASATKWAGDRALRDRGVHGAGPGDWVLWSSLLRNPIPTHILSRCPGLYGVAAAASPSIAEERMPRAVVPRHGMRSSGRGGARKETPRERERDRAREECGKHGGSADDSKHQATAAPKTTVFTERWADEPGERRCRDGAESAWPAWPAWLAYLHEAVTEGSVKQGWGSDGLVRAGPGHVLKRHQCRERRFGPQQLIFPSCFVVCRRLAYGRIEQELEQAKSYQSGWDAQ</sequence>
<organism evidence="3 4">
    <name type="scientific">Hypocrea virens (strain Gv29-8 / FGSC 10586)</name>
    <name type="common">Gliocladium virens</name>
    <name type="synonym">Trichoderma virens</name>
    <dbReference type="NCBI Taxonomy" id="413071"/>
    <lineage>
        <taxon>Eukaryota</taxon>
        <taxon>Fungi</taxon>
        <taxon>Dikarya</taxon>
        <taxon>Ascomycota</taxon>
        <taxon>Pezizomycotina</taxon>
        <taxon>Sordariomycetes</taxon>
        <taxon>Hypocreomycetidae</taxon>
        <taxon>Hypocreales</taxon>
        <taxon>Hypocreaceae</taxon>
        <taxon>Trichoderma</taxon>
    </lineage>
</organism>
<proteinExistence type="predicted"/>
<dbReference type="Proteomes" id="UP000007115">
    <property type="component" value="Unassembled WGS sequence"/>
</dbReference>